<dbReference type="SUPFAM" id="SSF103025">
    <property type="entry name" value="Folate-binding domain"/>
    <property type="match status" value="1"/>
</dbReference>
<evidence type="ECO:0000313" key="1">
    <source>
        <dbReference type="EMBL" id="NKE10372.1"/>
    </source>
</evidence>
<evidence type="ECO:0000313" key="2">
    <source>
        <dbReference type="Proteomes" id="UP000521379"/>
    </source>
</evidence>
<dbReference type="InterPro" id="IPR007375">
    <property type="entry name" value="SoxG"/>
</dbReference>
<dbReference type="Proteomes" id="UP000521379">
    <property type="component" value="Unassembled WGS sequence"/>
</dbReference>
<dbReference type="InterPro" id="IPR027266">
    <property type="entry name" value="TrmE/GcvT-like"/>
</dbReference>
<dbReference type="Gene3D" id="3.30.1360.120">
    <property type="entry name" value="Probable tRNA modification gtpase trme, domain 1"/>
    <property type="match status" value="1"/>
</dbReference>
<proteinExistence type="predicted"/>
<sequence>MVEQTGTDLAGLRRSPLAHLAETLEQVSAGSDSVTVREIPFLNMVGIRVDPDSAVASTLAGITGVGWPSAHGEVTGAVGDSAVLWLSPDEFLLVTEDAVELPPGLDGSPDGALPTISTHPLTVRLVAAMADSGQPGQVVDLSANRTTLEISGPHARDVLEKGCPMDLHPRAFPVNTAVSTTLGPVQVMLWRTHEDTWRLMPRSSFAHFVAQWLLDAMTEFTATPVS</sequence>
<protein>
    <submittedName>
        <fullName evidence="1">Sarcosine oxidase subunit gamma</fullName>
    </submittedName>
</protein>
<reference evidence="1 2" key="1">
    <citation type="submission" date="2020-02" db="EMBL/GenBank/DDBJ databases">
        <authorList>
            <person name="Sun Q."/>
        </authorList>
    </citation>
    <scope>NUCLEOTIDE SEQUENCE [LARGE SCALE GENOMIC DNA]</scope>
    <source>
        <strain evidence="1 2">YIM 13062</strain>
    </source>
</reference>
<dbReference type="AlphaFoldDB" id="A0A846TX97"/>
<dbReference type="RefSeq" id="WP_047689479.1">
    <property type="nucleotide sequence ID" value="NZ_JAAVUN010000023.1"/>
</dbReference>
<dbReference type="Pfam" id="PF04268">
    <property type="entry name" value="SoxG"/>
    <property type="match status" value="1"/>
</dbReference>
<keyword evidence="2" id="KW-1185">Reference proteome</keyword>
<organism evidence="1 2">
    <name type="scientific">Kocuria subflava</name>
    <dbReference type="NCBI Taxonomy" id="1736139"/>
    <lineage>
        <taxon>Bacteria</taxon>
        <taxon>Bacillati</taxon>
        <taxon>Actinomycetota</taxon>
        <taxon>Actinomycetes</taxon>
        <taxon>Micrococcales</taxon>
        <taxon>Micrococcaceae</taxon>
        <taxon>Kocuria</taxon>
    </lineage>
</organism>
<name>A0A846TX97_9MICC</name>
<dbReference type="EMBL" id="JAAVUN010000023">
    <property type="protein sequence ID" value="NKE10372.1"/>
    <property type="molecule type" value="Genomic_DNA"/>
</dbReference>
<gene>
    <name evidence="1" type="ORF">GTW58_10615</name>
</gene>
<dbReference type="Gene3D" id="3.30.70.1520">
    <property type="entry name" value="Heterotetrameric sarcosine oxidase"/>
    <property type="match status" value="1"/>
</dbReference>
<accession>A0A846TX97</accession>
<comment type="caution">
    <text evidence="1">The sequence shown here is derived from an EMBL/GenBank/DDBJ whole genome shotgun (WGS) entry which is preliminary data.</text>
</comment>